<comment type="pathway">
    <text evidence="1">Carbohydrate acid metabolism.</text>
</comment>
<organism evidence="6 7">
    <name type="scientific">Thermanaerosceptrum fracticalcis</name>
    <dbReference type="NCBI Taxonomy" id="1712410"/>
    <lineage>
        <taxon>Bacteria</taxon>
        <taxon>Bacillati</taxon>
        <taxon>Bacillota</taxon>
        <taxon>Clostridia</taxon>
        <taxon>Eubacteriales</taxon>
        <taxon>Peptococcaceae</taxon>
        <taxon>Thermanaerosceptrum</taxon>
    </lineage>
</organism>
<dbReference type="NCBIfam" id="TIGR01182">
    <property type="entry name" value="eda"/>
    <property type="match status" value="1"/>
</dbReference>
<keyword evidence="4 6" id="KW-0456">Lyase</keyword>
<dbReference type="Proteomes" id="UP000515847">
    <property type="component" value="Chromosome"/>
</dbReference>
<evidence type="ECO:0000256" key="5">
    <source>
        <dbReference type="ARBA" id="ARBA00023277"/>
    </source>
</evidence>
<name>A0A7G6DZU2_THEFR</name>
<keyword evidence="7" id="KW-1185">Reference proteome</keyword>
<evidence type="ECO:0000256" key="1">
    <source>
        <dbReference type="ARBA" id="ARBA00004761"/>
    </source>
</evidence>
<dbReference type="KEGG" id="tfr:BR63_02870"/>
<proteinExistence type="inferred from homology"/>
<dbReference type="NCBIfam" id="NF005119">
    <property type="entry name" value="PRK06552.1"/>
    <property type="match status" value="1"/>
</dbReference>
<evidence type="ECO:0000256" key="4">
    <source>
        <dbReference type="ARBA" id="ARBA00023239"/>
    </source>
</evidence>
<dbReference type="EC" id="4.1.3.16" evidence="6"/>
<evidence type="ECO:0000313" key="6">
    <source>
        <dbReference type="EMBL" id="QNB45346.1"/>
    </source>
</evidence>
<protein>
    <submittedName>
        <fullName evidence="6">Bifunctional 4-hydroxy-2-oxoglutarate aldolase/2-dehydro-3-deoxy-phosphogluconate aldolase</fullName>
        <ecNumber evidence="6">4.1.2.14</ecNumber>
        <ecNumber evidence="6">4.1.3.16</ecNumber>
    </submittedName>
</protein>
<dbReference type="Gene3D" id="3.20.20.70">
    <property type="entry name" value="Aldolase class I"/>
    <property type="match status" value="1"/>
</dbReference>
<dbReference type="Pfam" id="PF01081">
    <property type="entry name" value="Aldolase"/>
    <property type="match status" value="1"/>
</dbReference>
<dbReference type="InterPro" id="IPR000887">
    <property type="entry name" value="Aldlse_KDPG_KHG"/>
</dbReference>
<gene>
    <name evidence="6" type="primary">eda</name>
    <name evidence="6" type="ORF">BR63_02870</name>
</gene>
<dbReference type="AlphaFoldDB" id="A0A7G6DZU2"/>
<accession>A0A7G6DZU2</accession>
<dbReference type="OrthoDB" id="9802667at2"/>
<dbReference type="EC" id="4.1.2.14" evidence="6"/>
<dbReference type="CDD" id="cd00452">
    <property type="entry name" value="KDPG_aldolase"/>
    <property type="match status" value="1"/>
</dbReference>
<dbReference type="PANTHER" id="PTHR30246">
    <property type="entry name" value="2-KETO-3-DEOXY-6-PHOSPHOGLUCONATE ALDOLASE"/>
    <property type="match status" value="1"/>
</dbReference>
<dbReference type="InterPro" id="IPR013785">
    <property type="entry name" value="Aldolase_TIM"/>
</dbReference>
<keyword evidence="5" id="KW-0119">Carbohydrate metabolism</keyword>
<dbReference type="EMBL" id="CP045798">
    <property type="protein sequence ID" value="QNB45346.1"/>
    <property type="molecule type" value="Genomic_DNA"/>
</dbReference>
<sequence length="217" mass="22625">MLPNRIKILQKLIECGVVAVVRAESAQQAKVIADAVKAGGVTAVEITMTVPGALDVMKELAAYYSPEEMLLGAGTVLDAETARMAILAGAQYVVSPHLNLEVVKLCNRYQVPVMPGAMTIKEVVEAMEAGADVVKIFPGEVLGVGVIKAIKGPLPQAPLMPTGGVSLDNVDQWIQAGCVAVGVGSALTKGAAKGDYAEVTETARAFVEKVKLARSKK</sequence>
<dbReference type="PANTHER" id="PTHR30246:SF1">
    <property type="entry name" value="2-DEHYDRO-3-DEOXY-6-PHOSPHOGALACTONATE ALDOLASE-RELATED"/>
    <property type="match status" value="1"/>
</dbReference>
<dbReference type="GO" id="GO:0008675">
    <property type="term" value="F:2-dehydro-3-deoxy-phosphogluconate aldolase activity"/>
    <property type="evidence" value="ECO:0007669"/>
    <property type="project" value="UniProtKB-EC"/>
</dbReference>
<dbReference type="GO" id="GO:0008700">
    <property type="term" value="F:(R,S)-4-hydroxy-2-oxoglutarate aldolase activity"/>
    <property type="evidence" value="ECO:0007669"/>
    <property type="project" value="UniProtKB-EC"/>
</dbReference>
<evidence type="ECO:0000256" key="3">
    <source>
        <dbReference type="ARBA" id="ARBA00011233"/>
    </source>
</evidence>
<evidence type="ECO:0000256" key="2">
    <source>
        <dbReference type="ARBA" id="ARBA00006906"/>
    </source>
</evidence>
<evidence type="ECO:0000313" key="7">
    <source>
        <dbReference type="Proteomes" id="UP000515847"/>
    </source>
</evidence>
<dbReference type="RefSeq" id="WP_034421675.1">
    <property type="nucleotide sequence ID" value="NZ_CP045798.1"/>
</dbReference>
<reference evidence="6 7" key="1">
    <citation type="journal article" date="2019" name="Front. Microbiol.">
        <title>Thermoanaerosceptrum fracticalcis gen. nov. sp. nov., a Novel Fumarate-Fermenting Microorganism From a Deep Fractured Carbonate Aquifer of the US Great Basin.</title>
        <authorList>
            <person name="Hamilton-Brehm S.D."/>
            <person name="Stewart L.E."/>
            <person name="Zavarin M."/>
            <person name="Caldwell M."/>
            <person name="Lawson P.A."/>
            <person name="Onstott T.C."/>
            <person name="Grzymski J."/>
            <person name="Neveux I."/>
            <person name="Lollar B.S."/>
            <person name="Russell C.E."/>
            <person name="Moser D.P."/>
        </authorList>
    </citation>
    <scope>NUCLEOTIDE SEQUENCE [LARGE SCALE GENOMIC DNA]</scope>
    <source>
        <strain evidence="6 7">DRI-13</strain>
    </source>
</reference>
<comment type="subunit">
    <text evidence="3">Homotrimer.</text>
</comment>
<comment type="similarity">
    <text evidence="2">Belongs to the KHG/KDPG aldolase family.</text>
</comment>
<dbReference type="SUPFAM" id="SSF51569">
    <property type="entry name" value="Aldolase"/>
    <property type="match status" value="1"/>
</dbReference>